<keyword evidence="4" id="KW-1185">Reference proteome</keyword>
<dbReference type="InterPro" id="IPR036412">
    <property type="entry name" value="HAD-like_sf"/>
</dbReference>
<proteinExistence type="predicted"/>
<evidence type="ECO:0000256" key="1">
    <source>
        <dbReference type="ARBA" id="ARBA00022801"/>
    </source>
</evidence>
<dbReference type="InterPro" id="IPR041492">
    <property type="entry name" value="HAD_2"/>
</dbReference>
<keyword evidence="2" id="KW-0460">Magnesium</keyword>
<reference evidence="3 4" key="1">
    <citation type="submission" date="2020-08" db="EMBL/GenBank/DDBJ databases">
        <title>A Genomic Blueprint of the Chicken Gut Microbiome.</title>
        <authorList>
            <person name="Gilroy R."/>
            <person name="Ravi A."/>
            <person name="Getino M."/>
            <person name="Pursley I."/>
            <person name="Horton D.L."/>
            <person name="Alikhan N.-F."/>
            <person name="Baker D."/>
            <person name="Gharbi K."/>
            <person name="Hall N."/>
            <person name="Watson M."/>
            <person name="Adriaenssens E.M."/>
            <person name="Foster-Nyarko E."/>
            <person name="Jarju S."/>
            <person name="Secka A."/>
            <person name="Antonio M."/>
            <person name="Oren A."/>
            <person name="Chaudhuri R."/>
            <person name="La Ragione R.M."/>
            <person name="Hildebrand F."/>
            <person name="Pallen M.J."/>
        </authorList>
    </citation>
    <scope>NUCLEOTIDE SEQUENCE [LARGE SCALE GENOMIC DNA]</scope>
    <source>
        <strain evidence="3 4">Sa2BUA9</strain>
    </source>
</reference>
<dbReference type="GO" id="GO:0004427">
    <property type="term" value="F:inorganic diphosphate phosphatase activity"/>
    <property type="evidence" value="ECO:0007669"/>
    <property type="project" value="UniProtKB-EC"/>
</dbReference>
<protein>
    <submittedName>
        <fullName evidence="3">Pyrophosphatase PpaX</fullName>
        <ecNumber evidence="3">3.6.1.1</ecNumber>
    </submittedName>
</protein>
<keyword evidence="1 3" id="KW-0378">Hydrolase</keyword>
<dbReference type="Gene3D" id="3.40.50.1000">
    <property type="entry name" value="HAD superfamily/HAD-like"/>
    <property type="match status" value="1"/>
</dbReference>
<name>A0ABR8RCY2_9BACI</name>
<dbReference type="PANTHER" id="PTHR43434:SF26">
    <property type="entry name" value="PYROPHOSPHATASE PPAX"/>
    <property type="match status" value="1"/>
</dbReference>
<dbReference type="InterPro" id="IPR023198">
    <property type="entry name" value="PGP-like_dom2"/>
</dbReference>
<sequence length="218" mass="24361">MNGTTYKALLFDLDGTLLNTNELIIESFLHILGDKFPGKYDRESVIPFLGPSLRETFDGIDPVQTESLILSYRAWNEEQHDQMVTAFDGVVETLQKLKNQGYKLAIVSTKRRSMIDRGLRLIGCQSLFDTIVGYEDVSNTKPDPEPILLALERLNVSKEDALMIGDNFHDIVGGQRAGVDTAAVAWSIKGEAFLATFNPTYMLQHISDLLSIKKGQHL</sequence>
<dbReference type="SFLD" id="SFLDG01129">
    <property type="entry name" value="C1.5:_HAD__Beta-PGM__Phosphata"/>
    <property type="match status" value="1"/>
</dbReference>
<organism evidence="3 4">
    <name type="scientific">Psychrobacillus faecigallinarum</name>
    <dbReference type="NCBI Taxonomy" id="2762235"/>
    <lineage>
        <taxon>Bacteria</taxon>
        <taxon>Bacillati</taxon>
        <taxon>Bacillota</taxon>
        <taxon>Bacilli</taxon>
        <taxon>Bacillales</taxon>
        <taxon>Bacillaceae</taxon>
        <taxon>Psychrobacillus</taxon>
    </lineage>
</organism>
<dbReference type="SFLD" id="SFLDS00003">
    <property type="entry name" value="Haloacid_Dehalogenase"/>
    <property type="match status" value="1"/>
</dbReference>
<dbReference type="Proteomes" id="UP000640786">
    <property type="component" value="Unassembled WGS sequence"/>
</dbReference>
<evidence type="ECO:0000256" key="2">
    <source>
        <dbReference type="ARBA" id="ARBA00022842"/>
    </source>
</evidence>
<dbReference type="SUPFAM" id="SSF56784">
    <property type="entry name" value="HAD-like"/>
    <property type="match status" value="1"/>
</dbReference>
<dbReference type="PROSITE" id="PS01228">
    <property type="entry name" value="COF_1"/>
    <property type="match status" value="1"/>
</dbReference>
<evidence type="ECO:0000313" key="4">
    <source>
        <dbReference type="Proteomes" id="UP000640786"/>
    </source>
</evidence>
<dbReference type="Pfam" id="PF13419">
    <property type="entry name" value="HAD_2"/>
    <property type="match status" value="1"/>
</dbReference>
<evidence type="ECO:0000313" key="3">
    <source>
        <dbReference type="EMBL" id="MBD7945649.1"/>
    </source>
</evidence>
<dbReference type="InterPro" id="IPR006439">
    <property type="entry name" value="HAD-SF_hydro_IA"/>
</dbReference>
<dbReference type="NCBIfam" id="NF009804">
    <property type="entry name" value="PRK13288.1"/>
    <property type="match status" value="1"/>
</dbReference>
<dbReference type="SFLD" id="SFLDG01135">
    <property type="entry name" value="C1.5.6:_HAD__Beta-PGM__Phospha"/>
    <property type="match status" value="1"/>
</dbReference>
<dbReference type="PRINTS" id="PR00413">
    <property type="entry name" value="HADHALOGNASE"/>
</dbReference>
<accession>A0ABR8RCY2</accession>
<dbReference type="RefSeq" id="WP_191697632.1">
    <property type="nucleotide sequence ID" value="NZ_JACSQO010000009.1"/>
</dbReference>
<gene>
    <name evidence="3" type="primary">ppaX</name>
    <name evidence="3" type="ORF">H9650_16170</name>
</gene>
<dbReference type="EC" id="3.6.1.1" evidence="3"/>
<dbReference type="CDD" id="cd02616">
    <property type="entry name" value="HAD_PPase"/>
    <property type="match status" value="1"/>
</dbReference>
<dbReference type="NCBIfam" id="TIGR01549">
    <property type="entry name" value="HAD-SF-IA-v1"/>
    <property type="match status" value="1"/>
</dbReference>
<dbReference type="InterPro" id="IPR023214">
    <property type="entry name" value="HAD_sf"/>
</dbReference>
<dbReference type="Gene3D" id="1.10.150.240">
    <property type="entry name" value="Putative phosphatase, domain 2"/>
    <property type="match status" value="1"/>
</dbReference>
<dbReference type="EMBL" id="JACSQO010000009">
    <property type="protein sequence ID" value="MBD7945649.1"/>
    <property type="molecule type" value="Genomic_DNA"/>
</dbReference>
<comment type="caution">
    <text evidence="3">The sequence shown here is derived from an EMBL/GenBank/DDBJ whole genome shotgun (WGS) entry which is preliminary data.</text>
</comment>
<dbReference type="PANTHER" id="PTHR43434">
    <property type="entry name" value="PHOSPHOGLYCOLATE PHOSPHATASE"/>
    <property type="match status" value="1"/>
</dbReference>
<dbReference type="InterPro" id="IPR050155">
    <property type="entry name" value="HAD-like_hydrolase_sf"/>
</dbReference>